<accession>A0A834DCT2</accession>
<proteinExistence type="predicted"/>
<protein>
    <submittedName>
        <fullName evidence="1">Uncharacterized protein</fullName>
    </submittedName>
</protein>
<organism evidence="1 2">
    <name type="scientific">Phyllostomus discolor</name>
    <name type="common">pale spear-nosed bat</name>
    <dbReference type="NCBI Taxonomy" id="89673"/>
    <lineage>
        <taxon>Eukaryota</taxon>
        <taxon>Metazoa</taxon>
        <taxon>Chordata</taxon>
        <taxon>Craniata</taxon>
        <taxon>Vertebrata</taxon>
        <taxon>Euteleostomi</taxon>
        <taxon>Mammalia</taxon>
        <taxon>Eutheria</taxon>
        <taxon>Laurasiatheria</taxon>
        <taxon>Chiroptera</taxon>
        <taxon>Yangochiroptera</taxon>
        <taxon>Phyllostomidae</taxon>
        <taxon>Phyllostominae</taxon>
        <taxon>Phyllostomus</taxon>
    </lineage>
</organism>
<dbReference type="EMBL" id="JABVXQ010000014">
    <property type="protein sequence ID" value="KAF6078220.1"/>
    <property type="molecule type" value="Genomic_DNA"/>
</dbReference>
<sequence>MIYPFTTSCSCCAELVPCFKQNDRSTGYCPKLAGGTRCLSCPFNELATSEDCAPHRGSLERKTVRSRVRCEPRQMKGLLLLLCPPTQGLSPRAMKGRPALPGGLLYNKLVEKPVLSGSHVSSSLFYRSSAAVMTCLYGIF</sequence>
<gene>
    <name evidence="1" type="ORF">HJG60_009099</name>
</gene>
<name>A0A834DCT2_9CHIR</name>
<evidence type="ECO:0000313" key="2">
    <source>
        <dbReference type="Proteomes" id="UP000664940"/>
    </source>
</evidence>
<reference evidence="1 2" key="1">
    <citation type="journal article" date="2020" name="Nature">
        <title>Six reference-quality genomes reveal evolution of bat adaptations.</title>
        <authorList>
            <person name="Jebb D."/>
            <person name="Huang Z."/>
            <person name="Pippel M."/>
            <person name="Hughes G.M."/>
            <person name="Lavrichenko K."/>
            <person name="Devanna P."/>
            <person name="Winkler S."/>
            <person name="Jermiin L.S."/>
            <person name="Skirmuntt E.C."/>
            <person name="Katzourakis A."/>
            <person name="Burkitt-Gray L."/>
            <person name="Ray D.A."/>
            <person name="Sullivan K.A.M."/>
            <person name="Roscito J.G."/>
            <person name="Kirilenko B.M."/>
            <person name="Davalos L.M."/>
            <person name="Corthals A.P."/>
            <person name="Power M.L."/>
            <person name="Jones G."/>
            <person name="Ransome R.D."/>
            <person name="Dechmann D.K.N."/>
            <person name="Locatelli A.G."/>
            <person name="Puechmaille S.J."/>
            <person name="Fedrigo O."/>
            <person name="Jarvis E.D."/>
            <person name="Hiller M."/>
            <person name="Vernes S.C."/>
            <person name="Myers E.W."/>
            <person name="Teeling E.C."/>
        </authorList>
    </citation>
    <scope>NUCLEOTIDE SEQUENCE [LARGE SCALE GENOMIC DNA]</scope>
    <source>
        <strain evidence="1">Bat1K_MPI-CBG_1</strain>
    </source>
</reference>
<dbReference type="Proteomes" id="UP000664940">
    <property type="component" value="Unassembled WGS sequence"/>
</dbReference>
<comment type="caution">
    <text evidence="1">The sequence shown here is derived from an EMBL/GenBank/DDBJ whole genome shotgun (WGS) entry which is preliminary data.</text>
</comment>
<evidence type="ECO:0000313" key="1">
    <source>
        <dbReference type="EMBL" id="KAF6078220.1"/>
    </source>
</evidence>
<dbReference type="AlphaFoldDB" id="A0A834DCT2"/>